<reference evidence="1" key="1">
    <citation type="submission" date="2021-02" db="EMBL/GenBank/DDBJ databases">
        <title>Psilocybe cubensis genome.</title>
        <authorList>
            <person name="Mckernan K.J."/>
            <person name="Crawford S."/>
            <person name="Trippe A."/>
            <person name="Kane L.T."/>
            <person name="Mclaughlin S."/>
        </authorList>
    </citation>
    <scope>NUCLEOTIDE SEQUENCE [LARGE SCALE GENOMIC DNA]</scope>
    <source>
        <strain evidence="1">MGC-MH-2018</strain>
    </source>
</reference>
<protein>
    <submittedName>
        <fullName evidence="1">Uncharacterized protein</fullName>
    </submittedName>
</protein>
<dbReference type="OrthoDB" id="2992500at2759"/>
<gene>
    <name evidence="1" type="ORF">JR316_000053</name>
</gene>
<dbReference type="AlphaFoldDB" id="A0A8H7Y950"/>
<accession>A0A8H7Y950</accession>
<comment type="caution">
    <text evidence="1">The sequence shown here is derived from an EMBL/GenBank/DDBJ whole genome shotgun (WGS) entry which is preliminary data.</text>
</comment>
<organism evidence="1">
    <name type="scientific">Psilocybe cubensis</name>
    <name type="common">Psychedelic mushroom</name>
    <name type="synonym">Stropharia cubensis</name>
    <dbReference type="NCBI Taxonomy" id="181762"/>
    <lineage>
        <taxon>Eukaryota</taxon>
        <taxon>Fungi</taxon>
        <taxon>Dikarya</taxon>
        <taxon>Basidiomycota</taxon>
        <taxon>Agaricomycotina</taxon>
        <taxon>Agaricomycetes</taxon>
        <taxon>Agaricomycetidae</taxon>
        <taxon>Agaricales</taxon>
        <taxon>Agaricineae</taxon>
        <taxon>Strophariaceae</taxon>
        <taxon>Psilocybe</taxon>
    </lineage>
</organism>
<sequence length="241" mass="27406">MPKSITQVKLRVLNLLCTDPASQPEMFKRIKLPNLEGLRLENEDFKQGWKLDIYLPILRQAPLLQFLTLSTYRSRIPLIGAPPRHGLKHRAVPDREMTRFLKAIPSVVCLRLPLAININAFVVEELARGCYIPLLETLELGSLHGEHIVEMIHRRNYLVENTLLCSPVLGETSAMGASGRHSSTEASTPIRRISRLNLSVEEDEQVLAYVHHSLRAYQGISSETIEVHITSHNPRLFYHPE</sequence>
<proteinExistence type="predicted"/>
<evidence type="ECO:0000313" key="1">
    <source>
        <dbReference type="EMBL" id="KAG5173398.1"/>
    </source>
</evidence>
<name>A0A8H7Y950_PSICU</name>
<dbReference type="EMBL" id="JAFIQS010000001">
    <property type="protein sequence ID" value="KAG5173398.1"/>
    <property type="molecule type" value="Genomic_DNA"/>
</dbReference>